<evidence type="ECO:0000256" key="2">
    <source>
        <dbReference type="ARBA" id="ARBA00022723"/>
    </source>
</evidence>
<protein>
    <submittedName>
        <fullName evidence="6">Ferredoxin</fullName>
    </submittedName>
</protein>
<dbReference type="AlphaFoldDB" id="A0A178MHU8"/>
<dbReference type="InterPro" id="IPR036922">
    <property type="entry name" value="Rieske_2Fe-2S_sf"/>
</dbReference>
<dbReference type="InterPro" id="IPR017941">
    <property type="entry name" value="Rieske_2Fe-2S"/>
</dbReference>
<evidence type="ECO:0000313" key="6">
    <source>
        <dbReference type="EMBL" id="OAN48210.1"/>
    </source>
</evidence>
<keyword evidence="1" id="KW-0001">2Fe-2S</keyword>
<sequence length="117" mass="12757">MRPGGGRGLKTLCPLDSIPDPGAREFKVMLGGEKRRIFVVRQGDEVFGYVNSCPHVGAPLNIEDDAFLDIFKTSILCANHFALFEIETGLCVRGPCNGRRLEAVPLEVVDGEIRTLG</sequence>
<dbReference type="PANTHER" id="PTHR40261:SF1">
    <property type="entry name" value="RIESKE DOMAIN-CONTAINING PROTEIN"/>
    <property type="match status" value="1"/>
</dbReference>
<dbReference type="Pfam" id="PF00355">
    <property type="entry name" value="Rieske"/>
    <property type="match status" value="1"/>
</dbReference>
<dbReference type="GO" id="GO:0051537">
    <property type="term" value="F:2 iron, 2 sulfur cluster binding"/>
    <property type="evidence" value="ECO:0007669"/>
    <property type="project" value="UniProtKB-KW"/>
</dbReference>
<dbReference type="SUPFAM" id="SSF50022">
    <property type="entry name" value="ISP domain"/>
    <property type="match status" value="1"/>
</dbReference>
<proteinExistence type="predicted"/>
<keyword evidence="4" id="KW-0411">Iron-sulfur</keyword>
<name>A0A178MHU8_9PROT</name>
<feature type="domain" description="Rieske" evidence="5">
    <location>
        <begin position="10"/>
        <end position="115"/>
    </location>
</feature>
<reference evidence="6 7" key="1">
    <citation type="submission" date="2016-04" db="EMBL/GenBank/DDBJ databases">
        <title>Draft genome sequence of freshwater magnetotactic bacteria Magnetospirillum marisnigri SP-1 and Magnetospirillum moscoviense BB-1.</title>
        <authorList>
            <person name="Koziaeva V."/>
            <person name="Dziuba M.V."/>
            <person name="Ivanov T.M."/>
            <person name="Kuznetsov B."/>
            <person name="Grouzdev D.S."/>
        </authorList>
    </citation>
    <scope>NUCLEOTIDE SEQUENCE [LARGE SCALE GENOMIC DNA]</scope>
    <source>
        <strain evidence="6 7">SP-1</strain>
    </source>
</reference>
<dbReference type="STRING" id="1285242.A6A04_05230"/>
<dbReference type="Gene3D" id="2.102.10.10">
    <property type="entry name" value="Rieske [2Fe-2S] iron-sulphur domain"/>
    <property type="match status" value="1"/>
</dbReference>
<gene>
    <name evidence="6" type="ORF">A6A04_05230</name>
</gene>
<evidence type="ECO:0000256" key="4">
    <source>
        <dbReference type="ARBA" id="ARBA00023014"/>
    </source>
</evidence>
<organism evidence="6 7">
    <name type="scientific">Paramagnetospirillum marisnigri</name>
    <dbReference type="NCBI Taxonomy" id="1285242"/>
    <lineage>
        <taxon>Bacteria</taxon>
        <taxon>Pseudomonadati</taxon>
        <taxon>Pseudomonadota</taxon>
        <taxon>Alphaproteobacteria</taxon>
        <taxon>Rhodospirillales</taxon>
        <taxon>Magnetospirillaceae</taxon>
        <taxon>Paramagnetospirillum</taxon>
    </lineage>
</organism>
<evidence type="ECO:0000256" key="1">
    <source>
        <dbReference type="ARBA" id="ARBA00022714"/>
    </source>
</evidence>
<dbReference type="EMBL" id="LWQT01000077">
    <property type="protein sequence ID" value="OAN48210.1"/>
    <property type="molecule type" value="Genomic_DNA"/>
</dbReference>
<keyword evidence="7" id="KW-1185">Reference proteome</keyword>
<keyword evidence="3" id="KW-0408">Iron</keyword>
<accession>A0A178MHU8</accession>
<dbReference type="OrthoDB" id="9800776at2"/>
<evidence type="ECO:0000259" key="5">
    <source>
        <dbReference type="PROSITE" id="PS51296"/>
    </source>
</evidence>
<evidence type="ECO:0000313" key="7">
    <source>
        <dbReference type="Proteomes" id="UP000078428"/>
    </source>
</evidence>
<keyword evidence="2" id="KW-0479">Metal-binding</keyword>
<dbReference type="Proteomes" id="UP000078428">
    <property type="component" value="Unassembled WGS sequence"/>
</dbReference>
<comment type="caution">
    <text evidence="6">The sequence shown here is derived from an EMBL/GenBank/DDBJ whole genome shotgun (WGS) entry which is preliminary data.</text>
</comment>
<dbReference type="CDD" id="cd03467">
    <property type="entry name" value="Rieske"/>
    <property type="match status" value="1"/>
</dbReference>
<dbReference type="GO" id="GO:0046872">
    <property type="term" value="F:metal ion binding"/>
    <property type="evidence" value="ECO:0007669"/>
    <property type="project" value="UniProtKB-KW"/>
</dbReference>
<evidence type="ECO:0000256" key="3">
    <source>
        <dbReference type="ARBA" id="ARBA00023004"/>
    </source>
</evidence>
<dbReference type="PANTHER" id="PTHR40261">
    <property type="match status" value="1"/>
</dbReference>
<dbReference type="PROSITE" id="PS51296">
    <property type="entry name" value="RIESKE"/>
    <property type="match status" value="1"/>
</dbReference>